<keyword evidence="4 8" id="KW-0812">Transmembrane</keyword>
<dbReference type="PANTHER" id="PTHR11119">
    <property type="entry name" value="XANTHINE-URACIL / VITAMIN C PERMEASE FAMILY MEMBER"/>
    <property type="match status" value="1"/>
</dbReference>
<evidence type="ECO:0000313" key="10">
    <source>
        <dbReference type="Proteomes" id="UP000265100"/>
    </source>
</evidence>
<keyword evidence="3" id="KW-0813">Transport</keyword>
<comment type="similarity">
    <text evidence="2">Belongs to the nucleobase:cation symporter-2 (NCS2) (TC 2.A.40) family.</text>
</comment>
<feature type="transmembrane region" description="Helical" evidence="8">
    <location>
        <begin position="508"/>
        <end position="530"/>
    </location>
</feature>
<gene>
    <name evidence="9" type="primary">SLC23A2</name>
</gene>
<evidence type="ECO:0000256" key="4">
    <source>
        <dbReference type="ARBA" id="ARBA00022692"/>
    </source>
</evidence>
<dbReference type="GO" id="GO:0022857">
    <property type="term" value="F:transmembrane transporter activity"/>
    <property type="evidence" value="ECO:0007669"/>
    <property type="project" value="InterPro"/>
</dbReference>
<dbReference type="InterPro" id="IPR006043">
    <property type="entry name" value="NCS2"/>
</dbReference>
<accession>A0A3P8PJ36</accession>
<feature type="transmembrane region" description="Helical" evidence="8">
    <location>
        <begin position="150"/>
        <end position="175"/>
    </location>
</feature>
<feature type="transmembrane region" description="Helical" evidence="8">
    <location>
        <begin position="599"/>
        <end position="618"/>
    </location>
</feature>
<feature type="transmembrane region" description="Helical" evidence="8">
    <location>
        <begin position="266"/>
        <end position="285"/>
    </location>
</feature>
<keyword evidence="5 8" id="KW-1133">Transmembrane helix</keyword>
<feature type="transmembrane region" description="Helical" evidence="8">
    <location>
        <begin position="360"/>
        <end position="382"/>
    </location>
</feature>
<feature type="region of interest" description="Disordered" evidence="7">
    <location>
        <begin position="26"/>
        <end position="72"/>
    </location>
</feature>
<proteinExistence type="inferred from homology"/>
<feature type="transmembrane region" description="Helical" evidence="8">
    <location>
        <begin position="187"/>
        <end position="206"/>
    </location>
</feature>
<feature type="compositionally biased region" description="Polar residues" evidence="7">
    <location>
        <begin position="32"/>
        <end position="42"/>
    </location>
</feature>
<reference evidence="9 10" key="1">
    <citation type="submission" date="2018-05" db="EMBL/GenBank/DDBJ databases">
        <authorList>
            <person name="Datahose"/>
        </authorList>
    </citation>
    <scope>NUCLEOTIDE SEQUENCE</scope>
</reference>
<dbReference type="GeneTree" id="ENSGT00950000182953"/>
<evidence type="ECO:0000256" key="8">
    <source>
        <dbReference type="SAM" id="Phobius"/>
    </source>
</evidence>
<evidence type="ECO:0000256" key="6">
    <source>
        <dbReference type="ARBA" id="ARBA00023136"/>
    </source>
</evidence>
<dbReference type="Proteomes" id="UP000265100">
    <property type="component" value="Chromosome 12"/>
</dbReference>
<feature type="transmembrane region" description="Helical" evidence="8">
    <location>
        <begin position="536"/>
        <end position="555"/>
    </location>
</feature>
<evidence type="ECO:0000256" key="2">
    <source>
        <dbReference type="ARBA" id="ARBA00008821"/>
    </source>
</evidence>
<reference evidence="9" key="3">
    <citation type="submission" date="2025-08" db="UniProtKB">
        <authorList>
            <consortium name="Ensembl"/>
        </authorList>
    </citation>
    <scope>IDENTIFICATION</scope>
</reference>
<dbReference type="Pfam" id="PF00860">
    <property type="entry name" value="Xan_ur_permease"/>
    <property type="match status" value="1"/>
</dbReference>
<dbReference type="Bgee" id="ENSACLG00000011603">
    <property type="expression patterns" value="Expressed in liver and 8 other cell types or tissues"/>
</dbReference>
<dbReference type="AlphaFoldDB" id="A0A3P8PJ36"/>
<dbReference type="GO" id="GO:0005886">
    <property type="term" value="C:plasma membrane"/>
    <property type="evidence" value="ECO:0007669"/>
    <property type="project" value="UniProtKB-ARBA"/>
</dbReference>
<sequence length="712" mass="77395">MLPTAQLGRSDGMCHLEEALLDDVITLKDSSETTPQQDQGVTENEKEDEDTSMGVGKNTTSKSMDSSSEAGKYEEECKHGANFYPIPVVVNGVSGASGDQDTENTELMAIYTKDNQGGEKSSMSETLDSTDSIDARRSDMIYTIEDTPPWYLCVLLGLQHYLTCFSGTIAVPFLLSEAMCVGFDQWATSQLIGTIFFCVGITTLLQTTLGCRLPLFQASAFAFLAPARAILSLEKWKCNNTADIPALNGTELLNTEHIWQPRIREIQGAIIVSSMVEVCIGMLGLPGMLLKYIGPLTITPTVALIGLSGFQAAGERAGKHWGIAMTIFLVLLFSQYARNVHFPLPIYKAKKGWTSYRLQVFKMFPIIMAILMSWLLCFIFTVTDVFPPDKDKYGFYARTDARQGILLVAPWFKIPYPFQWGVPTVTAAGVIGMMSAVVASIIESIGDYYACARLSCAPPPPIHAINRGIFIEGISCVLDGLFGTGNGSTSSSPNIGVLGITKVGSRRVIQYGAAMMLLLGLVGKFSALFASLPDPVLGALFCTLFGMITAVGLSNLQFVDLNSSRNLFVLGFSIFFGLMLPNYLKQNPLVTGIVEIDQVLNVLLTTAMFVGGSVAFILDNTIPGSPEERGIRKLKRGSGLSAAELEGMRSYDLPFGMDFIRRHRIFKNFPISPTFTGYHWGRLQGACRNRMGHGDGAKGGEGGSVCVHVCME</sequence>
<dbReference type="Ensembl" id="ENSACLT00000017474.2">
    <property type="protein sequence ID" value="ENSACLP00000017061.2"/>
    <property type="gene ID" value="ENSACLG00000011603.2"/>
</dbReference>
<reference evidence="10" key="2">
    <citation type="submission" date="2023-03" db="EMBL/GenBank/DDBJ databases">
        <authorList>
            <consortium name="Wellcome Sanger Institute Data Sharing"/>
        </authorList>
    </citation>
    <scope>NUCLEOTIDE SEQUENCE [LARGE SCALE GENOMIC DNA]</scope>
</reference>
<reference evidence="9" key="4">
    <citation type="submission" date="2025-09" db="UniProtKB">
        <authorList>
            <consortium name="Ensembl"/>
        </authorList>
    </citation>
    <scope>IDENTIFICATION</scope>
</reference>
<dbReference type="STRING" id="8154.ENSACLP00000017061"/>
<keyword evidence="10" id="KW-1185">Reference proteome</keyword>
<comment type="subcellular location">
    <subcellularLocation>
        <location evidence="1">Membrane</location>
        <topology evidence="1">Multi-pass membrane protein</topology>
    </subcellularLocation>
</comment>
<feature type="transmembrane region" description="Helical" evidence="8">
    <location>
        <begin position="320"/>
        <end position="339"/>
    </location>
</feature>
<organism evidence="9 10">
    <name type="scientific">Astatotilapia calliptera</name>
    <name type="common">Eastern happy</name>
    <name type="synonym">Chromis callipterus</name>
    <dbReference type="NCBI Taxonomy" id="8154"/>
    <lineage>
        <taxon>Eukaryota</taxon>
        <taxon>Metazoa</taxon>
        <taxon>Chordata</taxon>
        <taxon>Craniata</taxon>
        <taxon>Vertebrata</taxon>
        <taxon>Euteleostomi</taxon>
        <taxon>Actinopterygii</taxon>
        <taxon>Neopterygii</taxon>
        <taxon>Teleostei</taxon>
        <taxon>Neoteleostei</taxon>
        <taxon>Acanthomorphata</taxon>
        <taxon>Ovalentaria</taxon>
        <taxon>Cichlomorphae</taxon>
        <taxon>Cichliformes</taxon>
        <taxon>Cichlidae</taxon>
        <taxon>African cichlids</taxon>
        <taxon>Pseudocrenilabrinae</taxon>
        <taxon>Haplochromini</taxon>
        <taxon>Astatotilapia</taxon>
    </lineage>
</organism>
<evidence type="ECO:0000256" key="5">
    <source>
        <dbReference type="ARBA" id="ARBA00022989"/>
    </source>
</evidence>
<evidence type="ECO:0000313" key="9">
    <source>
        <dbReference type="Ensembl" id="ENSACLP00000017061.2"/>
    </source>
</evidence>
<dbReference type="InterPro" id="IPR006042">
    <property type="entry name" value="Xan_ur_permease"/>
</dbReference>
<evidence type="ECO:0000256" key="7">
    <source>
        <dbReference type="SAM" id="MobiDB-lite"/>
    </source>
</evidence>
<evidence type="ECO:0000256" key="1">
    <source>
        <dbReference type="ARBA" id="ARBA00004141"/>
    </source>
</evidence>
<dbReference type="OMA" id="MVVSMTE"/>
<dbReference type="PROSITE" id="PS01116">
    <property type="entry name" value="XANTH_URACIL_PERMASE"/>
    <property type="match status" value="1"/>
</dbReference>
<feature type="compositionally biased region" description="Polar residues" evidence="7">
    <location>
        <begin position="57"/>
        <end position="69"/>
    </location>
</feature>
<keyword evidence="6 8" id="KW-0472">Membrane</keyword>
<name>A0A3P8PJ36_ASTCA</name>
<evidence type="ECO:0000256" key="3">
    <source>
        <dbReference type="ARBA" id="ARBA00022448"/>
    </source>
</evidence>
<feature type="transmembrane region" description="Helical" evidence="8">
    <location>
        <begin position="567"/>
        <end position="584"/>
    </location>
</feature>
<evidence type="ECO:0008006" key="11">
    <source>
        <dbReference type="Google" id="ProtNLM"/>
    </source>
</evidence>
<feature type="transmembrane region" description="Helical" evidence="8">
    <location>
        <begin position="420"/>
        <end position="442"/>
    </location>
</feature>
<protein>
    <recommendedName>
        <fullName evidence="11">Solute carrier family 23 member 2</fullName>
    </recommendedName>
</protein>